<dbReference type="EMBL" id="LAZR01000592">
    <property type="protein sequence ID" value="KKN63362.1"/>
    <property type="molecule type" value="Genomic_DNA"/>
</dbReference>
<name>A0A0F9SM14_9ZZZZ</name>
<proteinExistence type="predicted"/>
<dbReference type="AlphaFoldDB" id="A0A0F9SM14"/>
<accession>A0A0F9SM14</accession>
<dbReference type="PROSITE" id="PS51257">
    <property type="entry name" value="PROKAR_LIPOPROTEIN"/>
    <property type="match status" value="1"/>
</dbReference>
<protein>
    <recommendedName>
        <fullName evidence="2">TonB C-terminal domain-containing protein</fullName>
    </recommendedName>
</protein>
<gene>
    <name evidence="1" type="ORF">LCGC14_0502470</name>
</gene>
<comment type="caution">
    <text evidence="1">The sequence shown here is derived from an EMBL/GenBank/DDBJ whole genome shotgun (WGS) entry which is preliminary data.</text>
</comment>
<reference evidence="1" key="1">
    <citation type="journal article" date="2015" name="Nature">
        <title>Complex archaea that bridge the gap between prokaryotes and eukaryotes.</title>
        <authorList>
            <person name="Spang A."/>
            <person name="Saw J.H."/>
            <person name="Jorgensen S.L."/>
            <person name="Zaremba-Niedzwiedzka K."/>
            <person name="Martijn J."/>
            <person name="Lind A.E."/>
            <person name="van Eijk R."/>
            <person name="Schleper C."/>
            <person name="Guy L."/>
            <person name="Ettema T.J."/>
        </authorList>
    </citation>
    <scope>NUCLEOTIDE SEQUENCE</scope>
</reference>
<sequence length="156" mass="17986">MRNLFILCLLCLLTACDWSAHREEKTQELVDQEMQSIDWEDVDQYPLFVDCDELASKPEQKKCFMQTLLRHFSKSLQESDLLLTEAVKDTIFVNFKMEDTGAITLMDITNGERISQQVPGFQNQIEKSLHSLPKIEPALKRGIPVSAKFRIPIVLQ</sequence>
<evidence type="ECO:0000313" key="1">
    <source>
        <dbReference type="EMBL" id="KKN63362.1"/>
    </source>
</evidence>
<organism evidence="1">
    <name type="scientific">marine sediment metagenome</name>
    <dbReference type="NCBI Taxonomy" id="412755"/>
    <lineage>
        <taxon>unclassified sequences</taxon>
        <taxon>metagenomes</taxon>
        <taxon>ecological metagenomes</taxon>
    </lineage>
</organism>
<evidence type="ECO:0008006" key="2">
    <source>
        <dbReference type="Google" id="ProtNLM"/>
    </source>
</evidence>